<comment type="caution">
    <text evidence="1">The sequence shown here is derived from an EMBL/GenBank/DDBJ whole genome shotgun (WGS) entry which is preliminary data.</text>
</comment>
<dbReference type="InterPro" id="IPR036291">
    <property type="entry name" value="NAD(P)-bd_dom_sf"/>
</dbReference>
<dbReference type="Gene3D" id="3.40.50.720">
    <property type="entry name" value="NAD(P)-binding Rossmann-like Domain"/>
    <property type="match status" value="1"/>
</dbReference>
<reference evidence="1 2" key="1">
    <citation type="submission" date="2016-07" db="EMBL/GenBank/DDBJ databases">
        <title>Pervasive Adenine N6-methylation of Active Genes in Fungi.</title>
        <authorList>
            <consortium name="DOE Joint Genome Institute"/>
            <person name="Mondo S.J."/>
            <person name="Dannebaum R.O."/>
            <person name="Kuo R.C."/>
            <person name="Labutti K."/>
            <person name="Haridas S."/>
            <person name="Kuo A."/>
            <person name="Salamov A."/>
            <person name="Ahrendt S.R."/>
            <person name="Lipzen A."/>
            <person name="Sullivan W."/>
            <person name="Andreopoulos W.B."/>
            <person name="Clum A."/>
            <person name="Lindquist E."/>
            <person name="Daum C."/>
            <person name="Ramamoorthy G.K."/>
            <person name="Gryganskyi A."/>
            <person name="Culley D."/>
            <person name="Magnuson J.K."/>
            <person name="James T.Y."/>
            <person name="O'Malley M.A."/>
            <person name="Stajich J.E."/>
            <person name="Spatafora J.W."/>
            <person name="Visel A."/>
            <person name="Grigoriev I.V."/>
        </authorList>
    </citation>
    <scope>NUCLEOTIDE SEQUENCE [LARGE SCALE GENOMIC DNA]</scope>
    <source>
        <strain evidence="1 2">CBS 931.73</strain>
    </source>
</reference>
<organism evidence="1 2">
    <name type="scientific">Basidiobolus meristosporus CBS 931.73</name>
    <dbReference type="NCBI Taxonomy" id="1314790"/>
    <lineage>
        <taxon>Eukaryota</taxon>
        <taxon>Fungi</taxon>
        <taxon>Fungi incertae sedis</taxon>
        <taxon>Zoopagomycota</taxon>
        <taxon>Entomophthoromycotina</taxon>
        <taxon>Basidiobolomycetes</taxon>
        <taxon>Basidiobolales</taxon>
        <taxon>Basidiobolaceae</taxon>
        <taxon>Basidiobolus</taxon>
    </lineage>
</organism>
<evidence type="ECO:0000313" key="2">
    <source>
        <dbReference type="Proteomes" id="UP000193498"/>
    </source>
</evidence>
<dbReference type="STRING" id="1314790.A0A1Y1XYC6"/>
<dbReference type="AlphaFoldDB" id="A0A1Y1XYC6"/>
<name>A0A1Y1XYC6_9FUNG</name>
<accession>A0A1Y1XYC6</accession>
<evidence type="ECO:0000313" key="1">
    <source>
        <dbReference type="EMBL" id="ORX90757.1"/>
    </source>
</evidence>
<dbReference type="PANTHER" id="PTHR40129">
    <property type="entry name" value="KETOPANTOATE REDUCTASE N-TERMINAL DOMAIN-CONTAINING PROTEIN"/>
    <property type="match status" value="1"/>
</dbReference>
<dbReference type="SUPFAM" id="SSF51735">
    <property type="entry name" value="NAD(P)-binding Rossmann-fold domains"/>
    <property type="match status" value="1"/>
</dbReference>
<protein>
    <recommendedName>
        <fullName evidence="3">NAD(P)-binding protein</fullName>
    </recommendedName>
</protein>
<sequence>MDHNVSVEILILGKGFVGQYTYDLCKRQDIAVAATTRDGRDGTYAWSLESSTESLPTARTVVITFPVRTGAELRSLVEDYNKLHSIQPQYIFLSSTRPFDKLNSTRHSPVDSKHTRFDTENAVFEAPCNGSVLHLSGLWGGSRQPRNWLRFFMTPEKLKNAIIARQLHLIHGADVAKAIVNGLHRHFTPGERWLLSDGKVYDRLELVRSWNNKEQVEIIESLREDPAVASVIGTQPFEDIVVGAEKIDLPRRLNPDEFWEHFQLSPDYYFDPYSQEDM</sequence>
<gene>
    <name evidence="1" type="ORF">K493DRAFT_287689</name>
</gene>
<evidence type="ECO:0008006" key="3">
    <source>
        <dbReference type="Google" id="ProtNLM"/>
    </source>
</evidence>
<proteinExistence type="predicted"/>
<dbReference type="EMBL" id="MCFE01000361">
    <property type="protein sequence ID" value="ORX90757.1"/>
    <property type="molecule type" value="Genomic_DNA"/>
</dbReference>
<dbReference type="Proteomes" id="UP000193498">
    <property type="component" value="Unassembled WGS sequence"/>
</dbReference>
<dbReference type="InParanoid" id="A0A1Y1XYC6"/>
<dbReference type="OrthoDB" id="674948at2759"/>
<dbReference type="PANTHER" id="PTHR40129:SF2">
    <property type="entry name" value="KETOPANTOATE REDUCTASE N-TERMINAL DOMAIN-CONTAINING PROTEIN"/>
    <property type="match status" value="1"/>
</dbReference>
<keyword evidence="2" id="KW-1185">Reference proteome</keyword>